<proteinExistence type="inferred from homology"/>
<dbReference type="Pfam" id="PF01979">
    <property type="entry name" value="Amidohydro_1"/>
    <property type="match status" value="1"/>
</dbReference>
<keyword evidence="5" id="KW-1185">Reference proteome</keyword>
<comment type="caution">
    <text evidence="4">The sequence shown here is derived from an EMBL/GenBank/DDBJ whole genome shotgun (WGS) entry which is preliminary data.</text>
</comment>
<evidence type="ECO:0000256" key="2">
    <source>
        <dbReference type="ARBA" id="ARBA00022801"/>
    </source>
</evidence>
<dbReference type="InterPro" id="IPR011059">
    <property type="entry name" value="Metal-dep_hydrolase_composite"/>
</dbReference>
<dbReference type="Proteomes" id="UP001107961">
    <property type="component" value="Unassembled WGS sequence"/>
</dbReference>
<evidence type="ECO:0000256" key="1">
    <source>
        <dbReference type="ARBA" id="ARBA00006745"/>
    </source>
</evidence>
<dbReference type="CDD" id="cd01298">
    <property type="entry name" value="ATZ_TRZ_like"/>
    <property type="match status" value="1"/>
</dbReference>
<dbReference type="PANTHER" id="PTHR43794:SF11">
    <property type="entry name" value="AMIDOHYDROLASE-RELATED DOMAIN-CONTAINING PROTEIN"/>
    <property type="match status" value="1"/>
</dbReference>
<dbReference type="GO" id="GO:0016810">
    <property type="term" value="F:hydrolase activity, acting on carbon-nitrogen (but not peptide) bonds"/>
    <property type="evidence" value="ECO:0007669"/>
    <property type="project" value="InterPro"/>
</dbReference>
<accession>A0A9Q3ZE73</accession>
<dbReference type="EMBL" id="JAJVKT010000006">
    <property type="protein sequence ID" value="MCE7508231.1"/>
    <property type="molecule type" value="Genomic_DNA"/>
</dbReference>
<organism evidence="4 5">
    <name type="scientific">Alloalcanivorax xenomutans</name>
    <dbReference type="NCBI Taxonomy" id="1094342"/>
    <lineage>
        <taxon>Bacteria</taxon>
        <taxon>Pseudomonadati</taxon>
        <taxon>Pseudomonadota</taxon>
        <taxon>Gammaproteobacteria</taxon>
        <taxon>Oceanospirillales</taxon>
        <taxon>Alcanivoracaceae</taxon>
        <taxon>Alloalcanivorax</taxon>
    </lineage>
</organism>
<comment type="similarity">
    <text evidence="1">Belongs to the metallo-dependent hydrolases superfamily. ATZ/TRZ family.</text>
</comment>
<gene>
    <name evidence="4" type="ORF">LZG35_06240</name>
</gene>
<evidence type="ECO:0000313" key="5">
    <source>
        <dbReference type="Proteomes" id="UP001107961"/>
    </source>
</evidence>
<dbReference type="InterPro" id="IPR006680">
    <property type="entry name" value="Amidohydro-rel"/>
</dbReference>
<reference evidence="4" key="1">
    <citation type="submission" date="2022-01" db="EMBL/GenBank/DDBJ databases">
        <authorList>
            <person name="Karlyshev A.V."/>
            <person name="Jaspars M."/>
        </authorList>
    </citation>
    <scope>NUCLEOTIDE SEQUENCE</scope>
    <source>
        <strain evidence="4">AGSA3-2</strain>
    </source>
</reference>
<dbReference type="NCBIfam" id="NF009059">
    <property type="entry name" value="PRK12393.1"/>
    <property type="match status" value="1"/>
</dbReference>
<name>A0A9Q3ZE73_9GAMM</name>
<keyword evidence="2" id="KW-0378">Hydrolase</keyword>
<dbReference type="SUPFAM" id="SSF51338">
    <property type="entry name" value="Composite domain of metallo-dependent hydrolases"/>
    <property type="match status" value="1"/>
</dbReference>
<evidence type="ECO:0000313" key="4">
    <source>
        <dbReference type="EMBL" id="MCE7508231.1"/>
    </source>
</evidence>
<dbReference type="RefSeq" id="WP_080531603.1">
    <property type="nucleotide sequence ID" value="NZ_CP012331.1"/>
</dbReference>
<dbReference type="InterPro" id="IPR050287">
    <property type="entry name" value="MTA/SAH_deaminase"/>
</dbReference>
<sequence length="453" mass="48902">MSDLLIRGAEAVMTGLPGAQARAGAVDLRIRDGVIHEMAAGLIPAADERVIEARGCVVYPGWVNTHHHLFQSLLKAVPEGINEPLFGWLGAVPYPRLTRIRDRHLETAAMVGLAELLLSGTSTCADHHYIYYAGLDSEMGDVLFEVADRLGLRFVLCRGGATEKGRHPGYPNNLESESVDDIINDVQRLRERYHQVGTNPMRQVVMAPTTPTFSVNPAVLRELARAARSMGVRLHSHLSETRDYVTYCREVHGMTPVQFCAENEWLGDDVWFAHMVHVADEELPLLLQTGTGIAHCPQSNCRLGSGIARAPEMSRLGIPVSLAVDGAASNEAADMIQEAHLAWMVHRAQGGADAVTAEEVIEWGTRGGARVLGLDGIGTLSVGSAADLAIYDLDQPRYFGAHDVAVAPVCAGGTASLRYLLVNGKPVVENGVIPGLDMEALREQAARATAELH</sequence>
<evidence type="ECO:0000259" key="3">
    <source>
        <dbReference type="Pfam" id="PF01979"/>
    </source>
</evidence>
<feature type="domain" description="Amidohydrolase-related" evidence="3">
    <location>
        <begin position="57"/>
        <end position="407"/>
    </location>
</feature>
<dbReference type="Gene3D" id="3.20.20.140">
    <property type="entry name" value="Metal-dependent hydrolases"/>
    <property type="match status" value="1"/>
</dbReference>
<dbReference type="Gene3D" id="2.30.40.10">
    <property type="entry name" value="Urease, subunit C, domain 1"/>
    <property type="match status" value="2"/>
</dbReference>
<protein>
    <submittedName>
        <fullName evidence="4">Amidohydrolase family protein</fullName>
    </submittedName>
</protein>
<dbReference type="PANTHER" id="PTHR43794">
    <property type="entry name" value="AMINOHYDROLASE SSNA-RELATED"/>
    <property type="match status" value="1"/>
</dbReference>
<dbReference type="AlphaFoldDB" id="A0A9Q3ZE73"/>
<dbReference type="InterPro" id="IPR032466">
    <property type="entry name" value="Metal_Hydrolase"/>
</dbReference>
<dbReference type="SUPFAM" id="SSF51556">
    <property type="entry name" value="Metallo-dependent hydrolases"/>
    <property type="match status" value="1"/>
</dbReference>
<dbReference type="KEGG" id="axe:P40_19000"/>